<dbReference type="Proteomes" id="UP001152795">
    <property type="component" value="Unassembled WGS sequence"/>
</dbReference>
<organism evidence="1 2">
    <name type="scientific">Paramuricea clavata</name>
    <name type="common">Red gorgonian</name>
    <name type="synonym">Violescent sea-whip</name>
    <dbReference type="NCBI Taxonomy" id="317549"/>
    <lineage>
        <taxon>Eukaryota</taxon>
        <taxon>Metazoa</taxon>
        <taxon>Cnidaria</taxon>
        <taxon>Anthozoa</taxon>
        <taxon>Octocorallia</taxon>
        <taxon>Malacalcyonacea</taxon>
        <taxon>Plexauridae</taxon>
        <taxon>Paramuricea</taxon>
    </lineage>
</organism>
<dbReference type="PANTHER" id="PTHR35450:SF2">
    <property type="entry name" value="REVERSE TRANSCRIPTASE DOMAIN-CONTAINING PROTEIN"/>
    <property type="match status" value="1"/>
</dbReference>
<dbReference type="AlphaFoldDB" id="A0A6S7J9Z8"/>
<dbReference type="PANTHER" id="PTHR35450">
    <property type="entry name" value="REVERSE TRANSCRIPTASE DOMAIN-CONTAINING PROTEIN"/>
    <property type="match status" value="1"/>
</dbReference>
<dbReference type="EMBL" id="CACRXK020008113">
    <property type="protein sequence ID" value="CAB4014012.1"/>
    <property type="molecule type" value="Genomic_DNA"/>
</dbReference>
<proteinExistence type="predicted"/>
<dbReference type="OrthoDB" id="5987059at2759"/>
<sequence>MECIGVLPVPEDVIPPANIPLFGILVENTTEPGQCYFCFEQIDGNELLAMTMQCCQQKAHCRCLQMWAVHYNGTDIETVQCGYCRAPFPDKELCYLCLQNKSNGQELNKTRCCQTTIHKNCTEILKEILAKLTFEFSLECVAKTGVIETERCETKENFEKKAVEELEKAWIDKKMYGQYNRDLGKEVDREKTWWWLKKGDLKPETEALLCAAQEQALRTNYVKFHIDRTVESPLCRLCGEKGEHITHLISECKKLAQKEYKRRHDNVARIVHWKLCGLYQLEKAEKWYEHQPNGVIESDNVKILWDFNIQCDHVIECRRPDIVVVLKKEKDARSSTSQFQGTVELV</sequence>
<keyword evidence="2" id="KW-1185">Reference proteome</keyword>
<name>A0A6S7J9Z8_PARCT</name>
<reference evidence="1" key="1">
    <citation type="submission" date="2020-04" db="EMBL/GenBank/DDBJ databases">
        <authorList>
            <person name="Alioto T."/>
            <person name="Alioto T."/>
            <person name="Gomez Garrido J."/>
        </authorList>
    </citation>
    <scope>NUCLEOTIDE SEQUENCE</scope>
    <source>
        <strain evidence="1">A484AB</strain>
    </source>
</reference>
<protein>
    <submittedName>
        <fullName evidence="1">Uncharacterized protein</fullName>
    </submittedName>
</protein>
<accession>A0A6S7J9Z8</accession>
<gene>
    <name evidence="1" type="ORF">PACLA_8A078086</name>
</gene>
<comment type="caution">
    <text evidence="1">The sequence shown here is derived from an EMBL/GenBank/DDBJ whole genome shotgun (WGS) entry which is preliminary data.</text>
</comment>
<evidence type="ECO:0000313" key="2">
    <source>
        <dbReference type="Proteomes" id="UP001152795"/>
    </source>
</evidence>
<evidence type="ECO:0000313" key="1">
    <source>
        <dbReference type="EMBL" id="CAB4014012.1"/>
    </source>
</evidence>